<keyword evidence="3" id="KW-0732">Signal</keyword>
<evidence type="ECO:0000259" key="4">
    <source>
        <dbReference type="Pfam" id="PF17210"/>
    </source>
</evidence>
<dbReference type="GO" id="GO:0005576">
    <property type="term" value="C:extracellular region"/>
    <property type="evidence" value="ECO:0007669"/>
    <property type="project" value="UniProtKB-SubCell"/>
</dbReference>
<dbReference type="PROSITE" id="PS51257">
    <property type="entry name" value="PROKAR_LIPOPROTEIN"/>
    <property type="match status" value="1"/>
</dbReference>
<gene>
    <name evidence="5" type="ORF">HYT38_00325</name>
</gene>
<reference evidence="5" key="1">
    <citation type="submission" date="2020-07" db="EMBL/GenBank/DDBJ databases">
        <title>Huge and variable diversity of episymbiotic CPR bacteria and DPANN archaea in groundwater ecosystems.</title>
        <authorList>
            <person name="He C.Y."/>
            <person name="Keren R."/>
            <person name="Whittaker M."/>
            <person name="Farag I.F."/>
            <person name="Doudna J."/>
            <person name="Cate J.H.D."/>
            <person name="Banfield J.F."/>
        </authorList>
    </citation>
    <scope>NUCLEOTIDE SEQUENCE</scope>
    <source>
        <strain evidence="5">NC_groundwater_191_Ag_S-0.1um_45_8</strain>
    </source>
</reference>
<dbReference type="EMBL" id="JACOYY010000011">
    <property type="protein sequence ID" value="MBI2052111.1"/>
    <property type="molecule type" value="Genomic_DNA"/>
</dbReference>
<protein>
    <recommendedName>
        <fullName evidence="4">SD-repeat containing protein B domain-containing protein</fullName>
    </recommendedName>
</protein>
<name>A0A9D6DRG2_9BACT</name>
<keyword evidence="2" id="KW-0964">Secreted</keyword>
<sequence length="326" mass="34789">MKIKTVVLALLTAGCSKFDGTTSPLPQDNFSDKGKITVEVRKESTPLTDVTVKLSGLESHQSQTGVNGQTVFDDLGVGDYAVSIEGFADNIVFPQTSQAVALYAGGDVWVRFVGWSVPNVSWPVPGSITVQVKKNSIPLTGVTVSLAGLESRIGYTGADGRSVFSILAEGGYTVSIDNFPSDVVFPLVSQNVELVEGGTVVVNFVGWAVSAPPEPIPPLPPDQKATISGIVYEDANGNGRYDNGEPLFSGLGVGLSGTEHRSTFTASNGRYVFPVLYKGNYDVIIVNPNPNVYRFDFEQNLSVSANVAIDDDHGTIFFVDFRAVRK</sequence>
<evidence type="ECO:0000256" key="1">
    <source>
        <dbReference type="ARBA" id="ARBA00004613"/>
    </source>
</evidence>
<evidence type="ECO:0000313" key="5">
    <source>
        <dbReference type="EMBL" id="MBI2052111.1"/>
    </source>
</evidence>
<dbReference type="SUPFAM" id="SSF117074">
    <property type="entry name" value="Hypothetical protein PA1324"/>
    <property type="match status" value="1"/>
</dbReference>
<dbReference type="Proteomes" id="UP000786662">
    <property type="component" value="Unassembled WGS sequence"/>
</dbReference>
<dbReference type="AlphaFoldDB" id="A0A9D6DRG2"/>
<accession>A0A9D6DRG2</accession>
<evidence type="ECO:0000313" key="6">
    <source>
        <dbReference type="Proteomes" id="UP000786662"/>
    </source>
</evidence>
<evidence type="ECO:0000256" key="3">
    <source>
        <dbReference type="ARBA" id="ARBA00022729"/>
    </source>
</evidence>
<dbReference type="InterPro" id="IPR013783">
    <property type="entry name" value="Ig-like_fold"/>
</dbReference>
<dbReference type="InterPro" id="IPR033764">
    <property type="entry name" value="Sdr_B"/>
</dbReference>
<proteinExistence type="predicted"/>
<comment type="caution">
    <text evidence="5">The sequence shown here is derived from an EMBL/GenBank/DDBJ whole genome shotgun (WGS) entry which is preliminary data.</text>
</comment>
<comment type="subcellular location">
    <subcellularLocation>
        <location evidence="1">Secreted</location>
    </subcellularLocation>
</comment>
<dbReference type="Gene3D" id="2.60.40.10">
    <property type="entry name" value="Immunoglobulins"/>
    <property type="match status" value="1"/>
</dbReference>
<dbReference type="PANTHER" id="PTHR23303">
    <property type="entry name" value="CARBOXYPEPTIDASE REGULATORY REGION-CONTAINING"/>
    <property type="match status" value="1"/>
</dbReference>
<dbReference type="InterPro" id="IPR051417">
    <property type="entry name" value="SDr/BOS_complex"/>
</dbReference>
<evidence type="ECO:0000256" key="2">
    <source>
        <dbReference type="ARBA" id="ARBA00022525"/>
    </source>
</evidence>
<dbReference type="Pfam" id="PF17210">
    <property type="entry name" value="SdrD_B"/>
    <property type="match status" value="1"/>
</dbReference>
<feature type="domain" description="SD-repeat containing protein B" evidence="4">
    <location>
        <begin position="226"/>
        <end position="290"/>
    </location>
</feature>
<organism evidence="5 6">
    <name type="scientific">Candidatus Sungiibacteriota bacterium</name>
    <dbReference type="NCBI Taxonomy" id="2750080"/>
    <lineage>
        <taxon>Bacteria</taxon>
        <taxon>Candidatus Sungiibacteriota</taxon>
    </lineage>
</organism>